<accession>A0A1I6YYY0</accession>
<protein>
    <submittedName>
        <fullName evidence="1">Putative hydrolase of the HAD superfamily</fullName>
    </submittedName>
</protein>
<dbReference type="Gene3D" id="1.10.150.240">
    <property type="entry name" value="Putative phosphatase, domain 2"/>
    <property type="match status" value="1"/>
</dbReference>
<dbReference type="PANTHER" id="PTHR47478:SF1">
    <property type="entry name" value="PYRIMIDINE 5'-NUCLEOTIDASE YJJG"/>
    <property type="match status" value="1"/>
</dbReference>
<dbReference type="InterPro" id="IPR023214">
    <property type="entry name" value="HAD_sf"/>
</dbReference>
<dbReference type="OrthoDB" id="9802350at2"/>
<dbReference type="InterPro" id="IPR052550">
    <property type="entry name" value="Pyrimidine_5'-ntase_YjjG"/>
</dbReference>
<proteinExistence type="predicted"/>
<dbReference type="NCBIfam" id="TIGR01509">
    <property type="entry name" value="HAD-SF-IA-v3"/>
    <property type="match status" value="1"/>
</dbReference>
<dbReference type="GO" id="GO:0008253">
    <property type="term" value="F:5'-nucleotidase activity"/>
    <property type="evidence" value="ECO:0007669"/>
    <property type="project" value="InterPro"/>
</dbReference>
<dbReference type="EMBL" id="FPAS01000001">
    <property type="protein sequence ID" value="SFT55666.1"/>
    <property type="molecule type" value="Genomic_DNA"/>
</dbReference>
<dbReference type="PANTHER" id="PTHR47478">
    <property type="match status" value="1"/>
</dbReference>
<evidence type="ECO:0000313" key="1">
    <source>
        <dbReference type="EMBL" id="SFT55666.1"/>
    </source>
</evidence>
<dbReference type="SFLD" id="SFLDG01129">
    <property type="entry name" value="C1.5:_HAD__Beta-PGM__Phosphata"/>
    <property type="match status" value="1"/>
</dbReference>
<dbReference type="RefSeq" id="WP_139230279.1">
    <property type="nucleotide sequence ID" value="NZ_FPAS01000001.1"/>
</dbReference>
<organism evidence="1 2">
    <name type="scientific">Lishizhenia tianjinensis</name>
    <dbReference type="NCBI Taxonomy" id="477690"/>
    <lineage>
        <taxon>Bacteria</taxon>
        <taxon>Pseudomonadati</taxon>
        <taxon>Bacteroidota</taxon>
        <taxon>Flavobacteriia</taxon>
        <taxon>Flavobacteriales</taxon>
        <taxon>Crocinitomicaceae</taxon>
        <taxon>Lishizhenia</taxon>
    </lineage>
</organism>
<dbReference type="InterPro" id="IPR023198">
    <property type="entry name" value="PGP-like_dom2"/>
</dbReference>
<dbReference type="NCBIfam" id="TIGR02254">
    <property type="entry name" value="YjjG_YfnB"/>
    <property type="match status" value="1"/>
</dbReference>
<dbReference type="NCBIfam" id="TIGR01549">
    <property type="entry name" value="HAD-SF-IA-v1"/>
    <property type="match status" value="1"/>
</dbReference>
<keyword evidence="2" id="KW-1185">Reference proteome</keyword>
<dbReference type="InterPro" id="IPR036412">
    <property type="entry name" value="HAD-like_sf"/>
</dbReference>
<dbReference type="SFLD" id="SFLDG01135">
    <property type="entry name" value="C1.5.6:_HAD__Beta-PGM__Phospha"/>
    <property type="match status" value="1"/>
</dbReference>
<dbReference type="Pfam" id="PF00702">
    <property type="entry name" value="Hydrolase"/>
    <property type="match status" value="1"/>
</dbReference>
<dbReference type="InterPro" id="IPR006439">
    <property type="entry name" value="HAD-SF_hydro_IA"/>
</dbReference>
<dbReference type="SFLD" id="SFLDS00003">
    <property type="entry name" value="Haloacid_Dehalogenase"/>
    <property type="match status" value="1"/>
</dbReference>
<dbReference type="Proteomes" id="UP000236454">
    <property type="component" value="Unassembled WGS sequence"/>
</dbReference>
<gene>
    <name evidence="1" type="ORF">SAMN05216474_1303</name>
</gene>
<dbReference type="STRING" id="477690.SAMN05216474_1303"/>
<name>A0A1I6YYY0_9FLAO</name>
<dbReference type="SUPFAM" id="SSF56784">
    <property type="entry name" value="HAD-like"/>
    <property type="match status" value="1"/>
</dbReference>
<evidence type="ECO:0000313" key="2">
    <source>
        <dbReference type="Proteomes" id="UP000236454"/>
    </source>
</evidence>
<dbReference type="Gene3D" id="3.40.50.1000">
    <property type="entry name" value="HAD superfamily/HAD-like"/>
    <property type="match status" value="1"/>
</dbReference>
<keyword evidence="1" id="KW-0378">Hydrolase</keyword>
<dbReference type="InterPro" id="IPR011951">
    <property type="entry name" value="HAD-SF_hydro_IA_YjjG/PynA"/>
</dbReference>
<dbReference type="AlphaFoldDB" id="A0A1I6YYY0"/>
<sequence>MKIKHVFFDLDRTLWDFEKNSEVALFELHDNFELAKHAISPEDFVKKYRAINNNYWKRYRKGYCTKEELRVGRFKDSFTALGINLLKEKHLNEAGDFYISRAPYQKELFPNTLEMLKTLKEWGIKKHIITNGFSEVQYIKLSNCGLIEYFDVIVCSDEFGQNKPHPSIFEHALKQAGAQAHESIMIGDDLHVDVLGAQAVGIEGVLFDPEEKFTQRNGILKISDLQELPDLVMNY</sequence>
<reference evidence="1 2" key="1">
    <citation type="submission" date="2016-10" db="EMBL/GenBank/DDBJ databases">
        <authorList>
            <person name="de Groot N.N."/>
        </authorList>
    </citation>
    <scope>NUCLEOTIDE SEQUENCE [LARGE SCALE GENOMIC DNA]</scope>
    <source>
        <strain evidence="1 2">CGMCC 1.7005</strain>
    </source>
</reference>